<feature type="transmembrane region" description="Helical" evidence="6">
    <location>
        <begin position="302"/>
        <end position="324"/>
    </location>
</feature>
<evidence type="ECO:0000256" key="3">
    <source>
        <dbReference type="ARBA" id="ARBA00022692"/>
    </source>
</evidence>
<feature type="transmembrane region" description="Helical" evidence="6">
    <location>
        <begin position="213"/>
        <end position="239"/>
    </location>
</feature>
<feature type="transmembrane region" description="Helical" evidence="6">
    <location>
        <begin position="365"/>
        <end position="386"/>
    </location>
</feature>
<comment type="subcellular location">
    <subcellularLocation>
        <location evidence="1">Cell membrane</location>
        <topology evidence="1">Multi-pass membrane protein</topology>
    </subcellularLocation>
</comment>
<evidence type="ECO:0000313" key="9">
    <source>
        <dbReference type="Proteomes" id="UP000552038"/>
    </source>
</evidence>
<feature type="transmembrane region" description="Helical" evidence="6">
    <location>
        <begin position="245"/>
        <end position="267"/>
    </location>
</feature>
<dbReference type="PANTHER" id="PTHR23542">
    <property type="match status" value="1"/>
</dbReference>
<dbReference type="InterPro" id="IPR011701">
    <property type="entry name" value="MFS"/>
</dbReference>
<evidence type="ECO:0000256" key="5">
    <source>
        <dbReference type="ARBA" id="ARBA00023136"/>
    </source>
</evidence>
<dbReference type="Gene3D" id="1.20.1250.20">
    <property type="entry name" value="MFS general substrate transporter like domains"/>
    <property type="match status" value="2"/>
</dbReference>
<dbReference type="InterPro" id="IPR020846">
    <property type="entry name" value="MFS_dom"/>
</dbReference>
<evidence type="ECO:0000313" key="8">
    <source>
        <dbReference type="EMBL" id="NOJ70239.1"/>
    </source>
</evidence>
<dbReference type="RefSeq" id="WP_171415678.1">
    <property type="nucleotide sequence ID" value="NZ_JABFOR010000005.1"/>
</dbReference>
<sequence>MLRAYRELFTAPGSFIFSSAGFIARMPISMTGIGLVTMIAQMRGEYGLAGAIAATFALASALLAPQVSRLVDRMGQSRVLRPAAALSIISILALLLCARLGAPDWMLFLFAVMAGCMPSIPAMVRARWTELYRGSPKLHTAYSFESVVDEICFIIGPVISVGLCVSVFPEAGPLAACLFMAFGIVVFTLHKGSEPAVQPQHNASQGAVFQIGALRLLALTLAAIGTIFGTVDVVSVAFAEQQGNTLAASYVLSVYAIGSCLAGLIFGTLKINMPLFRQFAIAVSLSMVTLLPLFIVNNLTTLAITVFFSGMSVAPTMIITMGLVEKIVPGHQLTEGMTWATTGLGIGVALGSAIAGWVVDHFGVHMGFMVAIAAGVLALGIMAGGYKALCSAYNLAAVRYDRVSGYPIDLQSNRTSDYC</sequence>
<dbReference type="Proteomes" id="UP000552038">
    <property type="component" value="Unassembled WGS sequence"/>
</dbReference>
<evidence type="ECO:0000259" key="7">
    <source>
        <dbReference type="PROSITE" id="PS50850"/>
    </source>
</evidence>
<gene>
    <name evidence="8" type="ORF">HMI46_06700</name>
</gene>
<comment type="caution">
    <text evidence="8">The sequence shown here is derived from an EMBL/GenBank/DDBJ whole genome shotgun (WGS) entry which is preliminary data.</text>
</comment>
<feature type="transmembrane region" description="Helical" evidence="6">
    <location>
        <begin position="107"/>
        <end position="126"/>
    </location>
</feature>
<dbReference type="InterPro" id="IPR036259">
    <property type="entry name" value="MFS_trans_sf"/>
</dbReference>
<feature type="transmembrane region" description="Helical" evidence="6">
    <location>
        <begin position="336"/>
        <end position="359"/>
    </location>
</feature>
<keyword evidence="2" id="KW-0813">Transport</keyword>
<dbReference type="SUPFAM" id="SSF103473">
    <property type="entry name" value="MFS general substrate transporter"/>
    <property type="match status" value="1"/>
</dbReference>
<keyword evidence="5 6" id="KW-0472">Membrane</keyword>
<dbReference type="PANTHER" id="PTHR23542:SF1">
    <property type="entry name" value="MAJOR FACILITATOR SUPERFAMILY (MFS) PROFILE DOMAIN-CONTAINING PROTEIN"/>
    <property type="match status" value="1"/>
</dbReference>
<feature type="transmembrane region" description="Helical" evidence="6">
    <location>
        <begin position="12"/>
        <end position="40"/>
    </location>
</feature>
<evidence type="ECO:0000256" key="6">
    <source>
        <dbReference type="SAM" id="Phobius"/>
    </source>
</evidence>
<keyword evidence="3 6" id="KW-0812">Transmembrane</keyword>
<evidence type="ECO:0000256" key="1">
    <source>
        <dbReference type="ARBA" id="ARBA00004651"/>
    </source>
</evidence>
<evidence type="ECO:0000256" key="2">
    <source>
        <dbReference type="ARBA" id="ARBA00022448"/>
    </source>
</evidence>
<feature type="transmembrane region" description="Helical" evidence="6">
    <location>
        <begin position="174"/>
        <end position="192"/>
    </location>
</feature>
<organism evidence="8 9">
    <name type="scientific">Paenibacillus alvei</name>
    <name type="common">Bacillus alvei</name>
    <dbReference type="NCBI Taxonomy" id="44250"/>
    <lineage>
        <taxon>Bacteria</taxon>
        <taxon>Bacillati</taxon>
        <taxon>Bacillota</taxon>
        <taxon>Bacilli</taxon>
        <taxon>Bacillales</taxon>
        <taxon>Paenibacillaceae</taxon>
        <taxon>Paenibacillus</taxon>
    </lineage>
</organism>
<dbReference type="GO" id="GO:0022857">
    <property type="term" value="F:transmembrane transporter activity"/>
    <property type="evidence" value="ECO:0007669"/>
    <property type="project" value="InterPro"/>
</dbReference>
<reference evidence="8 9" key="1">
    <citation type="submission" date="2020-05" db="EMBL/GenBank/DDBJ databases">
        <title>Whole genome sequencing and identification of novel metabolites from Paenibacillus alvei strain JR949.</title>
        <authorList>
            <person name="Rajendhran J."/>
            <person name="Sree Pranav P."/>
            <person name="Mahalakshmi B."/>
            <person name="Karthikeyan R."/>
        </authorList>
    </citation>
    <scope>NUCLEOTIDE SEQUENCE [LARGE SCALE GENOMIC DNA]</scope>
    <source>
        <strain evidence="8 9">JR949</strain>
    </source>
</reference>
<dbReference type="Pfam" id="PF07690">
    <property type="entry name" value="MFS_1"/>
    <property type="match status" value="1"/>
</dbReference>
<dbReference type="PROSITE" id="PS50850">
    <property type="entry name" value="MFS"/>
    <property type="match status" value="1"/>
</dbReference>
<dbReference type="GO" id="GO:0005886">
    <property type="term" value="C:plasma membrane"/>
    <property type="evidence" value="ECO:0007669"/>
    <property type="project" value="UniProtKB-SubCell"/>
</dbReference>
<protein>
    <submittedName>
        <fullName evidence="8">MFS transporter</fullName>
    </submittedName>
</protein>
<feature type="transmembrane region" description="Helical" evidence="6">
    <location>
        <begin position="279"/>
        <end position="296"/>
    </location>
</feature>
<evidence type="ECO:0000256" key="4">
    <source>
        <dbReference type="ARBA" id="ARBA00022989"/>
    </source>
</evidence>
<feature type="transmembrane region" description="Helical" evidence="6">
    <location>
        <begin position="79"/>
        <end position="101"/>
    </location>
</feature>
<feature type="domain" description="Major facilitator superfamily (MFS) profile" evidence="7">
    <location>
        <begin position="213"/>
        <end position="419"/>
    </location>
</feature>
<proteinExistence type="predicted"/>
<accession>A0AAP7DI44</accession>
<feature type="transmembrane region" description="Helical" evidence="6">
    <location>
        <begin position="46"/>
        <end position="67"/>
    </location>
</feature>
<dbReference type="EMBL" id="JABFOR010000005">
    <property type="protein sequence ID" value="NOJ70239.1"/>
    <property type="molecule type" value="Genomic_DNA"/>
</dbReference>
<dbReference type="AlphaFoldDB" id="A0AAP7DI44"/>
<keyword evidence="4 6" id="KW-1133">Transmembrane helix</keyword>
<name>A0AAP7DI44_PAEAL</name>